<organism evidence="2">
    <name type="scientific">uncultured Caudovirales phage</name>
    <dbReference type="NCBI Taxonomy" id="2100421"/>
    <lineage>
        <taxon>Viruses</taxon>
        <taxon>Duplodnaviria</taxon>
        <taxon>Heunggongvirae</taxon>
        <taxon>Uroviricota</taxon>
        <taxon>Caudoviricetes</taxon>
        <taxon>Peduoviridae</taxon>
        <taxon>Maltschvirus</taxon>
        <taxon>Maltschvirus maltsch</taxon>
    </lineage>
</organism>
<name>A0A2H4JEK9_9CAUD</name>
<reference evidence="2" key="1">
    <citation type="submission" date="2017-06" db="EMBL/GenBank/DDBJ databases">
        <title>Novel phages from South African skin metaviromes.</title>
        <authorList>
            <person name="van Zyl L.J."/>
            <person name="Abrahams Y."/>
            <person name="Stander E.A."/>
            <person name="Kirby B.M."/>
            <person name="Clavaud C."/>
            <person name="Farcet C."/>
            <person name="Breton L."/>
            <person name="Trindade M.I."/>
        </authorList>
    </citation>
    <scope>NUCLEOTIDE SEQUENCE</scope>
</reference>
<proteinExistence type="predicted"/>
<accession>A0A2H4JEK9</accession>
<protein>
    <submittedName>
        <fullName evidence="2">Uncharacterized protein</fullName>
    </submittedName>
</protein>
<dbReference type="EMBL" id="MF417939">
    <property type="protein sequence ID" value="ASN72007.1"/>
    <property type="molecule type" value="Genomic_DNA"/>
</dbReference>
<sequence length="318" mass="35256">MPRDHGRISSTIWRDKDFRRLSVEAQRLYMLLLSQPTVNNAGLLPFQLGKWAKGCDATTEADVLQALTELSSNEFAYFDADTEETFVRSYIRNDGILKQPNIVKNALRCAKAIESDYLRAAMAIELRRLRRGDAADVADELDPDGTAGEDFSKLHVTHPEGLANPSETLSEPFVENERVSKPLSNPAGRGRGKGEVVTPVLDYSSSKDANATEDPVAAPEQTATANAYERVGKAFNFMAVRGIAKWAIHTRETDPQVVEDALVAIYEMGKPITKQLVGQYLDGHLGRQQRPGVSRADEKVQNYLDSPRRIANQQKELA</sequence>
<gene>
    <name evidence="2" type="ORF">7S2_14</name>
</gene>
<evidence type="ECO:0000256" key="1">
    <source>
        <dbReference type="SAM" id="MobiDB-lite"/>
    </source>
</evidence>
<feature type="region of interest" description="Disordered" evidence="1">
    <location>
        <begin position="157"/>
        <end position="195"/>
    </location>
</feature>
<feature type="region of interest" description="Disordered" evidence="1">
    <location>
        <begin position="285"/>
        <end position="318"/>
    </location>
</feature>
<evidence type="ECO:0000313" key="2">
    <source>
        <dbReference type="EMBL" id="ASN72007.1"/>
    </source>
</evidence>